<comment type="function">
    <text evidence="5">Forms part of the polypeptide exit tunnel.</text>
</comment>
<sequence>MKVPVKNLKGEPVGEVELPDRIFAARISQPLMHQALLRQNANAHLGTHKVKTRGEVNRTTKKIYRQKGTGNARQGSRKAPHWVGGGVAFGPVVRSYRQDMPKKMRRAAIRSALSQKAADQQIVVVDKLEMSAPKTKEFAAAMQALGVTKGLVVLPGRMEAVEKSASNLANVKTLHAGYLNIRDIFKYDQLVMPLDTLKVIEAWLG</sequence>
<evidence type="ECO:0000256" key="1">
    <source>
        <dbReference type="ARBA" id="ARBA00010528"/>
    </source>
</evidence>
<dbReference type="PANTHER" id="PTHR10746">
    <property type="entry name" value="50S RIBOSOMAL PROTEIN L4"/>
    <property type="match status" value="1"/>
</dbReference>
<dbReference type="InterPro" id="IPR002136">
    <property type="entry name" value="Ribosomal_uL4"/>
</dbReference>
<comment type="subunit">
    <text evidence="5">Part of the 50S ribosomal subunit.</text>
</comment>
<dbReference type="GO" id="GO:0005840">
    <property type="term" value="C:ribosome"/>
    <property type="evidence" value="ECO:0007669"/>
    <property type="project" value="UniProtKB-KW"/>
</dbReference>
<keyword evidence="2 5" id="KW-0689">Ribosomal protein</keyword>
<dbReference type="Pfam" id="PF00573">
    <property type="entry name" value="Ribosomal_L4"/>
    <property type="match status" value="1"/>
</dbReference>
<gene>
    <name evidence="5" type="primary">rplD</name>
    <name evidence="6" type="ORF">CUN48_06915</name>
</gene>
<dbReference type="EMBL" id="PGTN01000036">
    <property type="protein sequence ID" value="PJF47729.1"/>
    <property type="molecule type" value="Genomic_DNA"/>
</dbReference>
<dbReference type="Proteomes" id="UP000230790">
    <property type="component" value="Unassembled WGS sequence"/>
</dbReference>
<comment type="similarity">
    <text evidence="1 5">Belongs to the universal ribosomal protein uL4 family.</text>
</comment>
<keyword evidence="3 5" id="KW-0687">Ribonucleoprotein</keyword>
<dbReference type="NCBIfam" id="TIGR03953">
    <property type="entry name" value="rplD_bact"/>
    <property type="match status" value="1"/>
</dbReference>
<dbReference type="GO" id="GO:0019843">
    <property type="term" value="F:rRNA binding"/>
    <property type="evidence" value="ECO:0007669"/>
    <property type="project" value="UniProtKB-UniRule"/>
</dbReference>
<dbReference type="AlphaFoldDB" id="A0A2M8QD46"/>
<keyword evidence="5" id="KW-0699">rRNA-binding</keyword>
<evidence type="ECO:0000313" key="7">
    <source>
        <dbReference type="Proteomes" id="UP000230790"/>
    </source>
</evidence>
<evidence type="ECO:0000256" key="2">
    <source>
        <dbReference type="ARBA" id="ARBA00022980"/>
    </source>
</evidence>
<comment type="function">
    <text evidence="5">One of the primary rRNA binding proteins, this protein initially binds near the 5'-end of the 23S rRNA. It is important during the early stages of 50S assembly. It makes multiple contacts with different domains of the 23S rRNA in the assembled 50S subunit and ribosome.</text>
</comment>
<reference evidence="6 7" key="1">
    <citation type="submission" date="2017-11" db="EMBL/GenBank/DDBJ databases">
        <title>Evolution of Phototrophy in the Chloroflexi Phylum Driven by Horizontal Gene Transfer.</title>
        <authorList>
            <person name="Ward L.M."/>
            <person name="Hemp J."/>
            <person name="Shih P.M."/>
            <person name="Mcglynn S.E."/>
            <person name="Fischer W."/>
        </authorList>
    </citation>
    <scope>NUCLEOTIDE SEQUENCE [LARGE SCALE GENOMIC DNA]</scope>
    <source>
        <strain evidence="6">JP3_7</strain>
    </source>
</reference>
<dbReference type="GO" id="GO:0006412">
    <property type="term" value="P:translation"/>
    <property type="evidence" value="ECO:0007669"/>
    <property type="project" value="UniProtKB-UniRule"/>
</dbReference>
<protein>
    <recommendedName>
        <fullName evidence="4 5">Large ribosomal subunit protein uL4</fullName>
    </recommendedName>
</protein>
<dbReference type="GO" id="GO:0003735">
    <property type="term" value="F:structural constituent of ribosome"/>
    <property type="evidence" value="ECO:0007669"/>
    <property type="project" value="InterPro"/>
</dbReference>
<evidence type="ECO:0000256" key="5">
    <source>
        <dbReference type="HAMAP-Rule" id="MF_01328"/>
    </source>
</evidence>
<dbReference type="Gene3D" id="3.40.1370.10">
    <property type="match status" value="1"/>
</dbReference>
<dbReference type="HAMAP" id="MF_01328_B">
    <property type="entry name" value="Ribosomal_uL4_B"/>
    <property type="match status" value="1"/>
</dbReference>
<evidence type="ECO:0000256" key="3">
    <source>
        <dbReference type="ARBA" id="ARBA00023274"/>
    </source>
</evidence>
<dbReference type="InterPro" id="IPR023574">
    <property type="entry name" value="Ribosomal_uL4_dom_sf"/>
</dbReference>
<dbReference type="GO" id="GO:1990904">
    <property type="term" value="C:ribonucleoprotein complex"/>
    <property type="evidence" value="ECO:0007669"/>
    <property type="project" value="UniProtKB-KW"/>
</dbReference>
<comment type="caution">
    <text evidence="6">The sequence shown here is derived from an EMBL/GenBank/DDBJ whole genome shotgun (WGS) entry which is preliminary data.</text>
</comment>
<evidence type="ECO:0000256" key="4">
    <source>
        <dbReference type="ARBA" id="ARBA00035244"/>
    </source>
</evidence>
<dbReference type="SUPFAM" id="SSF52166">
    <property type="entry name" value="Ribosomal protein L4"/>
    <property type="match status" value="1"/>
</dbReference>
<accession>A0A2M8QD46</accession>
<organism evidence="6 7">
    <name type="scientific">Candidatus Thermofonsia Clade 3 bacterium</name>
    <dbReference type="NCBI Taxonomy" id="2364212"/>
    <lineage>
        <taxon>Bacteria</taxon>
        <taxon>Bacillati</taxon>
        <taxon>Chloroflexota</taxon>
        <taxon>Candidatus Thermofontia</taxon>
        <taxon>Candidatus Thermofonsia Clade 3</taxon>
    </lineage>
</organism>
<keyword evidence="5" id="KW-0694">RNA-binding</keyword>
<proteinExistence type="inferred from homology"/>
<dbReference type="PANTHER" id="PTHR10746:SF6">
    <property type="entry name" value="LARGE RIBOSOMAL SUBUNIT PROTEIN UL4M"/>
    <property type="match status" value="1"/>
</dbReference>
<evidence type="ECO:0000313" key="6">
    <source>
        <dbReference type="EMBL" id="PJF47729.1"/>
    </source>
</evidence>
<name>A0A2M8QD46_9CHLR</name>
<dbReference type="InterPro" id="IPR013005">
    <property type="entry name" value="Ribosomal_uL4-like"/>
</dbReference>